<comment type="caution">
    <text evidence="1">The sequence shown here is derived from an EMBL/GenBank/DDBJ whole genome shotgun (WGS) entry which is preliminary data.</text>
</comment>
<reference evidence="1 2" key="1">
    <citation type="submission" date="2024-01" db="EMBL/GenBank/DDBJ databases">
        <title>Maribacter spp. originated from different algae showed divergent polysaccharides utilization ability.</title>
        <authorList>
            <person name="Wang H."/>
            <person name="Wu Y."/>
        </authorList>
    </citation>
    <scope>NUCLEOTIDE SEQUENCE [LARGE SCALE GENOMIC DNA]</scope>
    <source>
        <strain evidence="1 2">KPT27_14</strain>
    </source>
</reference>
<gene>
    <name evidence="1" type="ORF">V1H85_14790</name>
</gene>
<sequence length="513" mass="57854">MKRRSFMVTGGLTALLAGINLGRASSNNVPKHGVPHNDFGPPPPIKDRLYQGPFINYGPAANVPGSDVVMTTTPSTAPVRNFGMGLVTYICDEVGPPKPKNGSLRSAIEKLAKWELGDVLYLRVDWRDIQKEPGKLEFPEHWNLTFEMAKKYGKRVAFRIQLMSPVIEPQSLPDFLNDKVPMVKLGTTDEIGINGKVHYAPRYDHPEFMKAFKEMDTLLAERYNGHELVEYVDTCMYGFWGEGHTWPFEGSPLPDYYKARDTFVEIFEHQAANWSKTPLTTNTQPDYNHVGNAEVLEKTIRSYNWLRTDTIFIENEQIDVLSNRPTWIGATIEQGITKGNIGDLRVVDGLMRNENIIAHVKDVGPNYFSLWNWHDIALENLMSYHDKYPKALNTLSRSIGYRVRPSWIWSFEKEGYPGLVLGLVNDGISGVPGALRIQVRDAANTFEVSGSLDPGYPLPGKVRQAVIMLPKDTQWEGLRLSAVIEIKGVRRPVTWACAQKLEDDGALILKRNL</sequence>
<dbReference type="EMBL" id="JAZDDF010000008">
    <property type="protein sequence ID" value="MEE1973726.1"/>
    <property type="molecule type" value="Genomic_DNA"/>
</dbReference>
<dbReference type="Gene3D" id="3.20.20.80">
    <property type="entry name" value="Glycosidases"/>
    <property type="match status" value="1"/>
</dbReference>
<organism evidence="1 2">
    <name type="scientific">Maribacter flavus</name>
    <dbReference type="NCBI Taxonomy" id="1658664"/>
    <lineage>
        <taxon>Bacteria</taxon>
        <taxon>Pseudomonadati</taxon>
        <taxon>Bacteroidota</taxon>
        <taxon>Flavobacteriia</taxon>
        <taxon>Flavobacteriales</taxon>
        <taxon>Flavobacteriaceae</taxon>
        <taxon>Maribacter</taxon>
    </lineage>
</organism>
<dbReference type="InterPro" id="IPR017853">
    <property type="entry name" value="GH"/>
</dbReference>
<name>A0ABU7IMC7_9FLAO</name>
<dbReference type="SUPFAM" id="SSF51445">
    <property type="entry name" value="(Trans)glycosidases"/>
    <property type="match status" value="1"/>
</dbReference>
<dbReference type="RefSeq" id="WP_272637671.1">
    <property type="nucleotide sequence ID" value="NZ_JAZDDF010000008.1"/>
</dbReference>
<dbReference type="Proteomes" id="UP001343698">
    <property type="component" value="Unassembled WGS sequence"/>
</dbReference>
<proteinExistence type="predicted"/>
<protein>
    <recommendedName>
        <fullName evidence="3">DUF4832 domain-containing protein</fullName>
    </recommendedName>
</protein>
<evidence type="ECO:0000313" key="2">
    <source>
        <dbReference type="Proteomes" id="UP001343698"/>
    </source>
</evidence>
<evidence type="ECO:0008006" key="3">
    <source>
        <dbReference type="Google" id="ProtNLM"/>
    </source>
</evidence>
<evidence type="ECO:0000313" key="1">
    <source>
        <dbReference type="EMBL" id="MEE1973726.1"/>
    </source>
</evidence>
<accession>A0ABU7IMC7</accession>
<keyword evidence="2" id="KW-1185">Reference proteome</keyword>